<comment type="caution">
    <text evidence="4">The sequence shown here is derived from an EMBL/GenBank/DDBJ whole genome shotgun (WGS) entry which is preliminary data.</text>
</comment>
<dbReference type="EMBL" id="MU069607">
    <property type="protein sequence ID" value="KAF5837686.1"/>
    <property type="molecule type" value="Genomic_DNA"/>
</dbReference>
<dbReference type="Pfam" id="PF14159">
    <property type="entry name" value="CAAD"/>
    <property type="match status" value="1"/>
</dbReference>
<evidence type="ECO:0000313" key="4">
    <source>
        <dbReference type="EMBL" id="KAF5837686.1"/>
    </source>
</evidence>
<evidence type="ECO:0000256" key="1">
    <source>
        <dbReference type="ARBA" id="ARBA00004141"/>
    </source>
</evidence>
<sequence length="147" mass="16422">MMMMQRSACTQTVACRGVCSPRGLGPRLGAPRQSAIAPQRRVLMRAGSESKSDEFDSDKVIKDLQAQWDAIENKPQVALYATGGVFGIWLTANIISAINQVPLLPKMFEFIGLGYSTWFTYRYLLFQGSREELIKDVEELKSKITGK</sequence>
<keyword evidence="2" id="KW-0812">Transmembrane</keyword>
<protein>
    <submittedName>
        <fullName evidence="4">CAAD domains of cyanobacterial aminoacyl-tRNA synthetase-domain-containing protein</fullName>
    </submittedName>
</protein>
<dbReference type="PANTHER" id="PTHR33222:SF4">
    <property type="entry name" value="PROTEIN CURVATURE THYLAKOID 1A, CHLOROPLASTIC"/>
    <property type="match status" value="1"/>
</dbReference>
<keyword evidence="2" id="KW-1133">Transmembrane helix</keyword>
<keyword evidence="5" id="KW-1185">Reference proteome</keyword>
<evidence type="ECO:0000259" key="3">
    <source>
        <dbReference type="Pfam" id="PF14159"/>
    </source>
</evidence>
<organism evidence="4 5">
    <name type="scientific">Dunaliella salina</name>
    <name type="common">Green alga</name>
    <name type="synonym">Protococcus salinus</name>
    <dbReference type="NCBI Taxonomy" id="3046"/>
    <lineage>
        <taxon>Eukaryota</taxon>
        <taxon>Viridiplantae</taxon>
        <taxon>Chlorophyta</taxon>
        <taxon>core chlorophytes</taxon>
        <taxon>Chlorophyceae</taxon>
        <taxon>CS clade</taxon>
        <taxon>Chlamydomonadales</taxon>
        <taxon>Dunaliellaceae</taxon>
        <taxon>Dunaliella</taxon>
    </lineage>
</organism>
<evidence type="ECO:0000256" key="2">
    <source>
        <dbReference type="SAM" id="Phobius"/>
    </source>
</evidence>
<proteinExistence type="predicted"/>
<comment type="subcellular location">
    <subcellularLocation>
        <location evidence="1">Membrane</location>
        <topology evidence="1">Multi-pass membrane protein</topology>
    </subcellularLocation>
</comment>
<dbReference type="InterPro" id="IPR033344">
    <property type="entry name" value="CURT1"/>
</dbReference>
<evidence type="ECO:0000313" key="5">
    <source>
        <dbReference type="Proteomes" id="UP000815325"/>
    </source>
</evidence>
<dbReference type="PANTHER" id="PTHR33222">
    <property type="match status" value="1"/>
</dbReference>
<accession>A0ABQ7GSU1</accession>
<feature type="transmembrane region" description="Helical" evidence="2">
    <location>
        <begin position="107"/>
        <end position="125"/>
    </location>
</feature>
<name>A0ABQ7GSU1_DUNSA</name>
<dbReference type="InterPro" id="IPR025564">
    <property type="entry name" value="CAAD_dom"/>
</dbReference>
<gene>
    <name evidence="4" type="ORF">DUNSADRAFT_4051</name>
</gene>
<feature type="domain" description="Cyanobacterial aminoacyl-tRNA synthetase CAAD" evidence="3">
    <location>
        <begin position="63"/>
        <end position="146"/>
    </location>
</feature>
<keyword evidence="2" id="KW-0472">Membrane</keyword>
<reference evidence="4" key="1">
    <citation type="submission" date="2017-08" db="EMBL/GenBank/DDBJ databases">
        <authorList>
            <person name="Polle J.E."/>
            <person name="Barry K."/>
            <person name="Cushman J."/>
            <person name="Schmutz J."/>
            <person name="Tran D."/>
            <person name="Hathwaick L.T."/>
            <person name="Yim W.C."/>
            <person name="Jenkins J."/>
            <person name="Mckie-Krisberg Z.M."/>
            <person name="Prochnik S."/>
            <person name="Lindquist E."/>
            <person name="Dockter R.B."/>
            <person name="Adam C."/>
            <person name="Molina H."/>
            <person name="Bunkerborg J."/>
            <person name="Jin E."/>
            <person name="Buchheim M."/>
            <person name="Magnuson J."/>
        </authorList>
    </citation>
    <scope>NUCLEOTIDE SEQUENCE</scope>
    <source>
        <strain evidence="4">CCAP 19/18</strain>
    </source>
</reference>
<feature type="transmembrane region" description="Helical" evidence="2">
    <location>
        <begin position="77"/>
        <end position="95"/>
    </location>
</feature>
<dbReference type="Proteomes" id="UP000815325">
    <property type="component" value="Unassembled WGS sequence"/>
</dbReference>